<proteinExistence type="predicted"/>
<name>A0A5M3TB01_LIMPL</name>
<evidence type="ECO:0000313" key="2">
    <source>
        <dbReference type="Proteomes" id="UP000326169"/>
    </source>
</evidence>
<keyword evidence="2" id="KW-1185">Reference proteome</keyword>
<protein>
    <submittedName>
        <fullName evidence="1">Uncharacterized protein</fullName>
    </submittedName>
</protein>
<sequence>MKLEVAITFFYVEARLSYLKTVATSLALLSDNIHVSIITNDLDNHHTIRQACARLGNNVSIYVPFLLGHPYLLTWCHFEVFRRKFKLYPDITHFWYLEDDILVTPENLAYWLDGREKLKNTPFIPSFVRYEYQTGKAEKFVTDTVAPVDLNASPSVEVAENYQFINLPTPDQGMYLLDRALAKKHFFGGSSSPDFGRWGIREKAAQGITYLEVPKGFYSRNLVGVIKQQYQLDPRCLIHHLPNNYANHPKSKFAKVAVDALFF</sequence>
<dbReference type="GeneID" id="301685463"/>
<organism evidence="1 2">
    <name type="scientific">Limnospira platensis NIES-46</name>
    <dbReference type="NCBI Taxonomy" id="1236695"/>
    <lineage>
        <taxon>Bacteria</taxon>
        <taxon>Bacillati</taxon>
        <taxon>Cyanobacteriota</taxon>
        <taxon>Cyanophyceae</taxon>
        <taxon>Oscillatoriophycideae</taxon>
        <taxon>Oscillatoriales</taxon>
        <taxon>Sirenicapillariaceae</taxon>
        <taxon>Limnospira</taxon>
    </lineage>
</organism>
<evidence type="ECO:0000313" key="1">
    <source>
        <dbReference type="EMBL" id="GCE96684.1"/>
    </source>
</evidence>
<gene>
    <name evidence="1" type="ORF">NIES46_47560</name>
</gene>
<dbReference type="EMBL" id="BIMW01000231">
    <property type="protein sequence ID" value="GCE96684.1"/>
    <property type="molecule type" value="Genomic_DNA"/>
</dbReference>
<reference evidence="1 2" key="1">
    <citation type="journal article" date="2019" name="J Genomics">
        <title>The Draft Genome of a Hydrogen-producing Cyanobacterium, Arthrospira platensis NIES-46.</title>
        <authorList>
            <person name="Suzuki S."/>
            <person name="Yamaguchi H."/>
            <person name="Kawachi M."/>
        </authorList>
    </citation>
    <scope>NUCLEOTIDE SEQUENCE [LARGE SCALE GENOMIC DNA]</scope>
    <source>
        <strain evidence="1 2">NIES-46</strain>
    </source>
</reference>
<dbReference type="RefSeq" id="WP_043468025.1">
    <property type="nucleotide sequence ID" value="NZ_BIMW01000231.1"/>
</dbReference>
<dbReference type="Proteomes" id="UP000326169">
    <property type="component" value="Unassembled WGS sequence"/>
</dbReference>
<comment type="caution">
    <text evidence="1">The sequence shown here is derived from an EMBL/GenBank/DDBJ whole genome shotgun (WGS) entry which is preliminary data.</text>
</comment>
<accession>A0A5M3TB01</accession>